<dbReference type="PIRSF" id="PIRSF006806">
    <property type="entry name" value="FTHF_cligase"/>
    <property type="match status" value="1"/>
</dbReference>
<dbReference type="Proteomes" id="UP000238220">
    <property type="component" value="Unassembled WGS sequence"/>
</dbReference>
<keyword evidence="3 4" id="KW-0067">ATP-binding</keyword>
<dbReference type="GO" id="GO:0009396">
    <property type="term" value="P:folic acid-containing compound biosynthetic process"/>
    <property type="evidence" value="ECO:0007669"/>
    <property type="project" value="TreeGrafter"/>
</dbReference>
<evidence type="ECO:0000313" key="7">
    <source>
        <dbReference type="Proteomes" id="UP000238220"/>
    </source>
</evidence>
<dbReference type="NCBIfam" id="TIGR02727">
    <property type="entry name" value="MTHFS_bact"/>
    <property type="match status" value="1"/>
</dbReference>
<dbReference type="InterPro" id="IPR024185">
    <property type="entry name" value="FTHF_cligase-like_sf"/>
</dbReference>
<feature type="binding site" evidence="4">
    <location>
        <begin position="126"/>
        <end position="134"/>
    </location>
    <ligand>
        <name>ATP</name>
        <dbReference type="ChEBI" id="CHEBI:30616"/>
    </ligand>
</feature>
<keyword evidence="5" id="KW-0460">Magnesium</keyword>
<comment type="cofactor">
    <cofactor evidence="5">
        <name>Mg(2+)</name>
        <dbReference type="ChEBI" id="CHEBI:18420"/>
    </cofactor>
</comment>
<keyword evidence="6" id="KW-0436">Ligase</keyword>
<feature type="binding site" evidence="4">
    <location>
        <position position="44"/>
    </location>
    <ligand>
        <name>substrate</name>
    </ligand>
</feature>
<protein>
    <recommendedName>
        <fullName evidence="5">5-formyltetrahydrofolate cyclo-ligase</fullName>
        <ecNumber evidence="5">6.3.3.2</ecNumber>
    </recommendedName>
</protein>
<organism evidence="6 7">
    <name type="scientific">Solimonas fluminis</name>
    <dbReference type="NCBI Taxonomy" id="2086571"/>
    <lineage>
        <taxon>Bacteria</taxon>
        <taxon>Pseudomonadati</taxon>
        <taxon>Pseudomonadota</taxon>
        <taxon>Gammaproteobacteria</taxon>
        <taxon>Nevskiales</taxon>
        <taxon>Nevskiaceae</taxon>
        <taxon>Solimonas</taxon>
    </lineage>
</organism>
<comment type="catalytic activity">
    <reaction evidence="5">
        <text>(6S)-5-formyl-5,6,7,8-tetrahydrofolate + ATP = (6R)-5,10-methenyltetrahydrofolate + ADP + phosphate</text>
        <dbReference type="Rhea" id="RHEA:10488"/>
        <dbReference type="ChEBI" id="CHEBI:30616"/>
        <dbReference type="ChEBI" id="CHEBI:43474"/>
        <dbReference type="ChEBI" id="CHEBI:57455"/>
        <dbReference type="ChEBI" id="CHEBI:57457"/>
        <dbReference type="ChEBI" id="CHEBI:456216"/>
        <dbReference type="EC" id="6.3.3.2"/>
    </reaction>
</comment>
<proteinExistence type="inferred from homology"/>
<dbReference type="GO" id="GO:0046872">
    <property type="term" value="F:metal ion binding"/>
    <property type="evidence" value="ECO:0007669"/>
    <property type="project" value="UniProtKB-KW"/>
</dbReference>
<dbReference type="GO" id="GO:0005524">
    <property type="term" value="F:ATP binding"/>
    <property type="evidence" value="ECO:0007669"/>
    <property type="project" value="UniProtKB-KW"/>
</dbReference>
<keyword evidence="2 4" id="KW-0547">Nucleotide-binding</keyword>
<dbReference type="EMBL" id="PSNW01000001">
    <property type="protein sequence ID" value="PPE75380.1"/>
    <property type="molecule type" value="Genomic_DNA"/>
</dbReference>
<evidence type="ECO:0000313" key="6">
    <source>
        <dbReference type="EMBL" id="PPE75380.1"/>
    </source>
</evidence>
<dbReference type="AlphaFoldDB" id="A0A2S5TK56"/>
<keyword evidence="5" id="KW-0479">Metal-binding</keyword>
<evidence type="ECO:0000256" key="1">
    <source>
        <dbReference type="ARBA" id="ARBA00010638"/>
    </source>
</evidence>
<dbReference type="EC" id="6.3.3.2" evidence="5"/>
<comment type="similarity">
    <text evidence="1 5">Belongs to the 5-formyltetrahydrofolate cyclo-ligase family.</text>
</comment>
<sequence>MRREFRRLRRTLGPAQRRRAAARAAARFARSLLFRRARQLALYLAHGSELDTLPLLHRCHAAGKAVYVPRVLDGHRMRFERYAPGTRLRRNRYGILEPAIRGARRGPMRLDLVVVPLTAFDARGHRLGAGGGYYDRAFAGRRGSRPRLVGYAYALQQAPALPAEPWDVRLDAVVTDKTLFVFRS</sequence>
<comment type="caution">
    <text evidence="6">The sequence shown here is derived from an EMBL/GenBank/DDBJ whole genome shotgun (WGS) entry which is preliminary data.</text>
</comment>
<reference evidence="6 7" key="1">
    <citation type="submission" date="2018-02" db="EMBL/GenBank/DDBJ databases">
        <title>Genome sequencing of Solimonas sp. HR-BB.</title>
        <authorList>
            <person name="Lee Y."/>
            <person name="Jeon C.O."/>
        </authorList>
    </citation>
    <scope>NUCLEOTIDE SEQUENCE [LARGE SCALE GENOMIC DNA]</scope>
    <source>
        <strain evidence="6 7">HR-BB</strain>
    </source>
</reference>
<dbReference type="PANTHER" id="PTHR23407">
    <property type="entry name" value="ATPASE INHIBITOR/5-FORMYLTETRAHYDROFOLATE CYCLO-LIGASE"/>
    <property type="match status" value="1"/>
</dbReference>
<gene>
    <name evidence="6" type="ORF">C3942_00325</name>
</gene>
<dbReference type="PANTHER" id="PTHR23407:SF1">
    <property type="entry name" value="5-FORMYLTETRAHYDROFOLATE CYCLO-LIGASE"/>
    <property type="match status" value="1"/>
</dbReference>
<dbReference type="Gene3D" id="3.40.50.10420">
    <property type="entry name" value="NagB/RpiA/CoA transferase-like"/>
    <property type="match status" value="1"/>
</dbReference>
<dbReference type="Pfam" id="PF01812">
    <property type="entry name" value="5-FTHF_cyc-lig"/>
    <property type="match status" value="1"/>
</dbReference>
<evidence type="ECO:0000256" key="5">
    <source>
        <dbReference type="RuleBase" id="RU361279"/>
    </source>
</evidence>
<dbReference type="OrthoDB" id="9801938at2"/>
<dbReference type="InterPro" id="IPR002698">
    <property type="entry name" value="FTHF_cligase"/>
</dbReference>
<evidence type="ECO:0000256" key="3">
    <source>
        <dbReference type="ARBA" id="ARBA00022840"/>
    </source>
</evidence>
<dbReference type="SUPFAM" id="SSF100950">
    <property type="entry name" value="NagB/RpiA/CoA transferase-like"/>
    <property type="match status" value="1"/>
</dbReference>
<accession>A0A2S5TK56</accession>
<dbReference type="GO" id="GO:0030272">
    <property type="term" value="F:5-formyltetrahydrofolate cyclo-ligase activity"/>
    <property type="evidence" value="ECO:0007669"/>
    <property type="project" value="UniProtKB-EC"/>
</dbReference>
<name>A0A2S5TK56_9GAMM</name>
<feature type="binding site" evidence="4">
    <location>
        <position position="49"/>
    </location>
    <ligand>
        <name>substrate</name>
    </ligand>
</feature>
<keyword evidence="7" id="KW-1185">Reference proteome</keyword>
<evidence type="ECO:0000256" key="4">
    <source>
        <dbReference type="PIRSR" id="PIRSR006806-1"/>
    </source>
</evidence>
<evidence type="ECO:0000256" key="2">
    <source>
        <dbReference type="ARBA" id="ARBA00022741"/>
    </source>
</evidence>
<dbReference type="InterPro" id="IPR037171">
    <property type="entry name" value="NagB/RpiA_transferase-like"/>
</dbReference>
<dbReference type="GO" id="GO:0035999">
    <property type="term" value="P:tetrahydrofolate interconversion"/>
    <property type="evidence" value="ECO:0007669"/>
    <property type="project" value="TreeGrafter"/>
</dbReference>